<feature type="coiled-coil region" evidence="1">
    <location>
        <begin position="226"/>
        <end position="253"/>
    </location>
</feature>
<sequence length="561" mass="62978">MMALSSAPADLPGFSLDGSFKLTFFYDGNELLPILHLDTHTTIGAFAFRLTMIVDVVTQLACDEPTLSLHTVRFWEKAKENLRDDLAISDADPKVLEIVRQMNMAFAQADVGLPSPSSTHNDTDTDESTDDDETDDDDEIHMSPAMRKLHRVKPATIREAEQYVNKLDVSDEDKAMIKKHCVAILRVQKKAHERDHEKAHAKGYRQGDKSGRKILNQQMQDVLDMNRENLGRVKELEAAIKKEQAKVAAVTREAALKGIELPYARAAAYLTEMMSLDAIAASYLGLNSDLIWGPLGGLDMQSEGYTSFDTVPPDHTSSTTTSATAHNRAYTPPLFSLNHLGIPCLPMTCSRAQRRAPERNEKLLRLDGKGVQFPPGPCLGSDKIAAMAMRILRLEPSELSPKPDNTDFEFTLWQIILYTTLVADHEKEIEFNSHPFWSRVLDRCLGSALFGMPLVSKEVSKHGRSVKNAIFRIVNAYRKARRSYVQLHMDEDNSQPDFTLLGHLDELEEFEKPHLRNQRRNRRKLRNGNRDVPQILEDNATLTAYGRSVNNAPCANDANST</sequence>
<name>A0AAD9A229_9PEZI</name>
<evidence type="ECO:0000313" key="3">
    <source>
        <dbReference type="EMBL" id="KAK1838732.1"/>
    </source>
</evidence>
<protein>
    <submittedName>
        <fullName evidence="3">Uncharacterized protein</fullName>
    </submittedName>
</protein>
<keyword evidence="1" id="KW-0175">Coiled coil</keyword>
<dbReference type="Proteomes" id="UP001243330">
    <property type="component" value="Unassembled WGS sequence"/>
</dbReference>
<evidence type="ECO:0000256" key="2">
    <source>
        <dbReference type="SAM" id="MobiDB-lite"/>
    </source>
</evidence>
<accession>A0AAD9A229</accession>
<dbReference type="AlphaFoldDB" id="A0AAD9A229"/>
<keyword evidence="4" id="KW-1185">Reference proteome</keyword>
<feature type="compositionally biased region" description="Acidic residues" evidence="2">
    <location>
        <begin position="124"/>
        <end position="139"/>
    </location>
</feature>
<evidence type="ECO:0000313" key="4">
    <source>
        <dbReference type="Proteomes" id="UP001243330"/>
    </source>
</evidence>
<gene>
    <name evidence="3" type="ORF">CCHR01_18647</name>
</gene>
<feature type="region of interest" description="Disordered" evidence="2">
    <location>
        <begin position="110"/>
        <end position="139"/>
    </location>
</feature>
<reference evidence="3" key="1">
    <citation type="submission" date="2023-01" db="EMBL/GenBank/DDBJ databases">
        <title>Colletotrichum chrysophilum M932 genome sequence.</title>
        <authorList>
            <person name="Baroncelli R."/>
        </authorList>
    </citation>
    <scope>NUCLEOTIDE SEQUENCE</scope>
    <source>
        <strain evidence="3">M932</strain>
    </source>
</reference>
<proteinExistence type="predicted"/>
<organism evidence="3 4">
    <name type="scientific">Colletotrichum chrysophilum</name>
    <dbReference type="NCBI Taxonomy" id="1836956"/>
    <lineage>
        <taxon>Eukaryota</taxon>
        <taxon>Fungi</taxon>
        <taxon>Dikarya</taxon>
        <taxon>Ascomycota</taxon>
        <taxon>Pezizomycotina</taxon>
        <taxon>Sordariomycetes</taxon>
        <taxon>Hypocreomycetidae</taxon>
        <taxon>Glomerellales</taxon>
        <taxon>Glomerellaceae</taxon>
        <taxon>Colletotrichum</taxon>
        <taxon>Colletotrichum gloeosporioides species complex</taxon>
    </lineage>
</organism>
<evidence type="ECO:0000256" key="1">
    <source>
        <dbReference type="SAM" id="Coils"/>
    </source>
</evidence>
<comment type="caution">
    <text evidence="3">The sequence shown here is derived from an EMBL/GenBank/DDBJ whole genome shotgun (WGS) entry which is preliminary data.</text>
</comment>
<dbReference type="EMBL" id="JAQOWY010000775">
    <property type="protein sequence ID" value="KAK1838732.1"/>
    <property type="molecule type" value="Genomic_DNA"/>
</dbReference>
<feature type="region of interest" description="Disordered" evidence="2">
    <location>
        <begin position="192"/>
        <end position="211"/>
    </location>
</feature>